<evidence type="ECO:0000313" key="1">
    <source>
        <dbReference type="EMBL" id="EAY31655.1"/>
    </source>
</evidence>
<gene>
    <name evidence="1" type="ORF">M23134_05161</name>
</gene>
<name>A1ZDB6_MICM2</name>
<evidence type="ECO:0000313" key="2">
    <source>
        <dbReference type="Proteomes" id="UP000004095"/>
    </source>
</evidence>
<dbReference type="AlphaFoldDB" id="A1ZDB6"/>
<sequence>MIDIPYFADLHCHPTMKPFRQVPQANIFDNIDTQGACQELNWLTRPAAKNIVKVSQTNIMKCQQGKLRLMFASIHAPERKFFDLKDWVEFMLEFSANDQTVKLGVCMTGFDRSVVEGYIDAHRKNKDQAIHYFDETQREYEYLVMQAKQNECIGIAGDYEELQRILSTPDSVAIIPTIEGMHSLAIFTNFEQQNLSFDQVNDTSDPYYQHFATQYQINIGRIKSWGGGNHAPFFITFTHYFWNLLCGHAKSVESFAMSQSFNLDKGFSALGKVAVQALLSRENGRRILVDTKHMSVASRRDFYDIWDHYKSQGDSFPIICSHAALTGKATLSDLEASYDKGHVLENEYFNTWSINLCDEDVRYIHQSGGLLGLMFHDERMPGGLAKQAIEKAKALPDAQERYDQMRNEYLRLWMVNALQAVRAINDVSAWDILCIGSDYDGILNGFDIYEDVACYPDLQLHLFQYLHNPLPCPFVEGLQTKEDIKKLYFGLTPEQIMEKVLYKNVDNFMMRYYNNYYLKQGKAVNLMA</sequence>
<evidence type="ECO:0008006" key="3">
    <source>
        <dbReference type="Google" id="ProtNLM"/>
    </source>
</evidence>
<dbReference type="EMBL" id="AAWS01000002">
    <property type="protein sequence ID" value="EAY31655.1"/>
    <property type="molecule type" value="Genomic_DNA"/>
</dbReference>
<dbReference type="RefSeq" id="WP_002693428.1">
    <property type="nucleotide sequence ID" value="NZ_AAWS01000002.1"/>
</dbReference>
<organism evidence="1 2">
    <name type="scientific">Microscilla marina ATCC 23134</name>
    <dbReference type="NCBI Taxonomy" id="313606"/>
    <lineage>
        <taxon>Bacteria</taxon>
        <taxon>Pseudomonadati</taxon>
        <taxon>Bacteroidota</taxon>
        <taxon>Cytophagia</taxon>
        <taxon>Cytophagales</taxon>
        <taxon>Microscillaceae</taxon>
        <taxon>Microscilla</taxon>
    </lineage>
</organism>
<dbReference type="Proteomes" id="UP000004095">
    <property type="component" value="Unassembled WGS sequence"/>
</dbReference>
<dbReference type="OrthoDB" id="611177at2"/>
<dbReference type="Gene3D" id="3.20.20.140">
    <property type="entry name" value="Metal-dependent hydrolases"/>
    <property type="match status" value="1"/>
</dbReference>
<keyword evidence="2" id="KW-1185">Reference proteome</keyword>
<comment type="caution">
    <text evidence="1">The sequence shown here is derived from an EMBL/GenBank/DDBJ whole genome shotgun (WGS) entry which is preliminary data.</text>
</comment>
<accession>A1ZDB6</accession>
<protein>
    <recommendedName>
        <fullName evidence="3">Membrane dipeptidase (Peptidase family M19)</fullName>
    </recommendedName>
</protein>
<proteinExistence type="predicted"/>
<reference evidence="1 2" key="1">
    <citation type="submission" date="2007-01" db="EMBL/GenBank/DDBJ databases">
        <authorList>
            <person name="Haygood M."/>
            <person name="Podell S."/>
            <person name="Anderson C."/>
            <person name="Hopkinson B."/>
            <person name="Roe K."/>
            <person name="Barbeau K."/>
            <person name="Gaasterland T."/>
            <person name="Ferriera S."/>
            <person name="Johnson J."/>
            <person name="Kravitz S."/>
            <person name="Beeson K."/>
            <person name="Sutton G."/>
            <person name="Rogers Y.-H."/>
            <person name="Friedman R."/>
            <person name="Frazier M."/>
            <person name="Venter J.C."/>
        </authorList>
    </citation>
    <scope>NUCLEOTIDE SEQUENCE [LARGE SCALE GENOMIC DNA]</scope>
    <source>
        <strain evidence="1 2">ATCC 23134</strain>
    </source>
</reference>
<dbReference type="InterPro" id="IPR032466">
    <property type="entry name" value="Metal_Hydrolase"/>
</dbReference>
<dbReference type="SUPFAM" id="SSF51556">
    <property type="entry name" value="Metallo-dependent hydrolases"/>
    <property type="match status" value="1"/>
</dbReference>
<dbReference type="eggNOG" id="COG2355">
    <property type="taxonomic scope" value="Bacteria"/>
</dbReference>